<comment type="caution">
    <text evidence="1">The sequence shown here is derived from an EMBL/GenBank/DDBJ whole genome shotgun (WGS) entry which is preliminary data.</text>
</comment>
<evidence type="ECO:0008006" key="3">
    <source>
        <dbReference type="Google" id="ProtNLM"/>
    </source>
</evidence>
<organism evidence="1 2">
    <name type="scientific">Actinomyces ruminis</name>
    <dbReference type="NCBI Taxonomy" id="1937003"/>
    <lineage>
        <taxon>Bacteria</taxon>
        <taxon>Bacillati</taxon>
        <taxon>Actinomycetota</taxon>
        <taxon>Actinomycetes</taxon>
        <taxon>Actinomycetales</taxon>
        <taxon>Actinomycetaceae</taxon>
        <taxon>Actinomyces</taxon>
    </lineage>
</organism>
<reference evidence="1 2" key="1">
    <citation type="submission" date="2017-10" db="EMBL/GenBank/DDBJ databases">
        <title>Draft genome sequence of cellulolytic Actinomyces sp CtC72 isolated from cattle rumen fluid.</title>
        <authorList>
            <person name="Joshi A.J."/>
            <person name="Vasudevan G."/>
            <person name="Lanjekar V.B."/>
            <person name="Hivarkar S."/>
            <person name="Engineer A."/>
            <person name="Pore S.D."/>
            <person name="Dhakephalkar P.K."/>
            <person name="Dagar S."/>
        </authorList>
    </citation>
    <scope>NUCLEOTIDE SEQUENCE [LARGE SCALE GENOMIC DNA]</scope>
    <source>
        <strain evidence="2">CtC72</strain>
    </source>
</reference>
<protein>
    <recommendedName>
        <fullName evidence="3">Thioredoxin</fullName>
    </recommendedName>
</protein>
<sequence length="173" mass="19714">MPNRVIALTRSRDDELTTAATAPFARLADVALIDVERSDASFLVSRLGIKQLPAWIYPLGDGMIIVVGTPEPLIQHLRESIRLQDRMTSPPPGAPDTEITQIRDSISIMIINSYMKWLETRRLTERARASRAEVLERIEGLTDQLYPATQVSRLTRRLHMPKQRTLHRSEFND</sequence>
<proteinExistence type="predicted"/>
<accession>A0ABX4M8X9</accession>
<evidence type="ECO:0000313" key="2">
    <source>
        <dbReference type="Proteomes" id="UP000194577"/>
    </source>
</evidence>
<name>A0ABX4M8X9_9ACTO</name>
<dbReference type="EMBL" id="MTPX02000077">
    <property type="protein sequence ID" value="PHP51826.1"/>
    <property type="molecule type" value="Genomic_DNA"/>
</dbReference>
<gene>
    <name evidence="1" type="ORF">BW737_014260</name>
</gene>
<dbReference type="Proteomes" id="UP000194577">
    <property type="component" value="Unassembled WGS sequence"/>
</dbReference>
<keyword evidence="2" id="KW-1185">Reference proteome</keyword>
<evidence type="ECO:0000313" key="1">
    <source>
        <dbReference type="EMBL" id="PHP51826.1"/>
    </source>
</evidence>